<evidence type="ECO:0000256" key="1">
    <source>
        <dbReference type="SAM" id="Phobius"/>
    </source>
</evidence>
<feature type="transmembrane region" description="Helical" evidence="1">
    <location>
        <begin position="273"/>
        <end position="294"/>
    </location>
</feature>
<proteinExistence type="predicted"/>
<dbReference type="Pfam" id="PF13487">
    <property type="entry name" value="HD_5"/>
    <property type="match status" value="1"/>
</dbReference>
<keyword evidence="1" id="KW-1133">Transmembrane helix</keyword>
<dbReference type="InterPro" id="IPR000160">
    <property type="entry name" value="GGDEF_dom"/>
</dbReference>
<dbReference type="InterPro" id="IPR029787">
    <property type="entry name" value="Nucleotide_cyclase"/>
</dbReference>
<feature type="domain" description="GGDEF" evidence="2">
    <location>
        <begin position="504"/>
        <end position="639"/>
    </location>
</feature>
<dbReference type="SUPFAM" id="SSF55785">
    <property type="entry name" value="PYP-like sensor domain (PAS domain)"/>
    <property type="match status" value="1"/>
</dbReference>
<reference evidence="4 5" key="1">
    <citation type="submission" date="2016-10" db="EMBL/GenBank/DDBJ databases">
        <authorList>
            <person name="de Groot N.N."/>
        </authorList>
    </citation>
    <scope>NUCLEOTIDE SEQUENCE [LARGE SCALE GENOMIC DNA]</scope>
    <source>
        <strain evidence="4 5">DSM 18978</strain>
    </source>
</reference>
<dbReference type="CDD" id="cd13704">
    <property type="entry name" value="PBP2_HisK"/>
    <property type="match status" value="1"/>
</dbReference>
<dbReference type="InterPro" id="IPR003607">
    <property type="entry name" value="HD/PDEase_dom"/>
</dbReference>
<sequence length="813" mass="94102">MIGVIFMKKLIKLIILLPLIFPLMLIQIGETHGNEKDENRYKIVIGDDINYPPYSYIDSNGNPTGFNIELARAVGRAMGYDVEIRLDEWSNIREALETGEIDAISGMFYSKEREMSYSFSTKHTITNGDIFTQNNMEISSIEDLYGKQVVVQRSDIVSEYLQGLDLNIELIEVPTVYEALKLIEDEVYQYAGLLKLPGLYSIRENNFKNLKAQDLELAPQDYSMAVKKGNEDLLMLLNGGLHVLKATGEYEEIYDAWLSIYEPKTLTATMRRYRGLLAIVGLTFITLIIMNLMLKHIVDRRTKELQNANQILFKNQEELRIVNGEMEAAIEEAIAMEEELRKQYNYLMESEHKLKTSESKNRAIIDALPDIVFTISEDGIFLDRQANENNDMLLSREKIVDKKLEDIFPLDIAYLGYQKIKSALQTGELQSFEFQLEERKDEFYEIRIVKSRENQVIGITRNITTDRLYKREIEYLSYHDHLTGLYNRRFFDERLKKLDTESNYPLCIIMADVNGLKLVNDSFGHLMGDNLLKKFSEILKNICIKDEVICRIGGDEFVILIPRMDKVEAEDLINRIKHRCEGEKIGSVELSISFGWDIKRHAEEDIHEVFNKAENYMYKRKLFEGPSMRGKTIKTILNTLHEKNQRENEHSRRVSELCTEFAKALSLSEREVEELRTVGLLHDIGKISINEDILNKPGKLTKEEFDEIKRHPEIGYRILSTVNDMADMADFVLCHHERWDGKGYPRGLKENEIPVQARMIAIVDAYDAMISNRSYRAGMTYAEAVEELVRNSGTQFDPHLVIIFVEKVINKEV</sequence>
<dbReference type="EMBL" id="FMUS01000049">
    <property type="protein sequence ID" value="SCZ10311.1"/>
    <property type="molecule type" value="Genomic_DNA"/>
</dbReference>
<dbReference type="NCBIfam" id="TIGR00254">
    <property type="entry name" value="GGDEF"/>
    <property type="match status" value="1"/>
</dbReference>
<dbReference type="InterPro" id="IPR043128">
    <property type="entry name" value="Rev_trsase/Diguanyl_cyclase"/>
</dbReference>
<evidence type="ECO:0000313" key="4">
    <source>
        <dbReference type="EMBL" id="SCZ10311.1"/>
    </source>
</evidence>
<dbReference type="Gene3D" id="3.40.190.10">
    <property type="entry name" value="Periplasmic binding protein-like II"/>
    <property type="match status" value="2"/>
</dbReference>
<protein>
    <submittedName>
        <fullName evidence="4">Diguanylate cyclase (GGDEF) domain-containing protein</fullName>
    </submittedName>
</protein>
<name>A0A1G5LCW7_9FIRM</name>
<accession>A0A1G5LCW7</accession>
<dbReference type="Pfam" id="PF00990">
    <property type="entry name" value="GGDEF"/>
    <property type="match status" value="1"/>
</dbReference>
<dbReference type="CDD" id="cd00077">
    <property type="entry name" value="HDc"/>
    <property type="match status" value="1"/>
</dbReference>
<dbReference type="Gene3D" id="3.30.450.20">
    <property type="entry name" value="PAS domain"/>
    <property type="match status" value="1"/>
</dbReference>
<evidence type="ECO:0000259" key="3">
    <source>
        <dbReference type="PROSITE" id="PS51832"/>
    </source>
</evidence>
<dbReference type="SMART" id="SM00471">
    <property type="entry name" value="HDc"/>
    <property type="match status" value="1"/>
</dbReference>
<keyword evidence="1" id="KW-0812">Transmembrane</keyword>
<keyword evidence="5" id="KW-1185">Reference proteome</keyword>
<dbReference type="PANTHER" id="PTHR43155:SF2">
    <property type="entry name" value="CYCLIC DI-GMP PHOSPHODIESTERASE PA4108"/>
    <property type="match status" value="1"/>
</dbReference>
<dbReference type="SUPFAM" id="SSF55073">
    <property type="entry name" value="Nucleotide cyclase"/>
    <property type="match status" value="1"/>
</dbReference>
<dbReference type="Pfam" id="PF00497">
    <property type="entry name" value="SBP_bac_3"/>
    <property type="match status" value="1"/>
</dbReference>
<evidence type="ECO:0000313" key="5">
    <source>
        <dbReference type="Proteomes" id="UP000198636"/>
    </source>
</evidence>
<gene>
    <name evidence="4" type="ORF">SAMN03080606_04275</name>
</gene>
<dbReference type="InterPro" id="IPR001638">
    <property type="entry name" value="Solute-binding_3/MltF_N"/>
</dbReference>
<dbReference type="PROSITE" id="PS51832">
    <property type="entry name" value="HD_GYP"/>
    <property type="match status" value="1"/>
</dbReference>
<dbReference type="STRING" id="1120976.SAMN03080606_04275"/>
<keyword evidence="1" id="KW-0472">Membrane</keyword>
<organism evidence="4 5">
    <name type="scientific">Alkaliphilus peptidifermentans DSM 18978</name>
    <dbReference type="NCBI Taxonomy" id="1120976"/>
    <lineage>
        <taxon>Bacteria</taxon>
        <taxon>Bacillati</taxon>
        <taxon>Bacillota</taxon>
        <taxon>Clostridia</taxon>
        <taxon>Peptostreptococcales</taxon>
        <taxon>Natronincolaceae</taxon>
        <taxon>Alkaliphilus</taxon>
    </lineage>
</organism>
<dbReference type="PANTHER" id="PTHR43155">
    <property type="entry name" value="CYCLIC DI-GMP PHOSPHODIESTERASE PA4108-RELATED"/>
    <property type="match status" value="1"/>
</dbReference>
<feature type="domain" description="HD-GYP" evidence="3">
    <location>
        <begin position="625"/>
        <end position="813"/>
    </location>
</feature>
<dbReference type="Proteomes" id="UP000198636">
    <property type="component" value="Unassembled WGS sequence"/>
</dbReference>
<dbReference type="InterPro" id="IPR035965">
    <property type="entry name" value="PAS-like_dom_sf"/>
</dbReference>
<dbReference type="PROSITE" id="PS50887">
    <property type="entry name" value="GGDEF"/>
    <property type="match status" value="1"/>
</dbReference>
<dbReference type="Gene3D" id="3.30.70.270">
    <property type="match status" value="1"/>
</dbReference>
<dbReference type="SUPFAM" id="SSF53850">
    <property type="entry name" value="Periplasmic binding protein-like II"/>
    <property type="match status" value="1"/>
</dbReference>
<dbReference type="InterPro" id="IPR037522">
    <property type="entry name" value="HD_GYP_dom"/>
</dbReference>
<evidence type="ECO:0000259" key="2">
    <source>
        <dbReference type="PROSITE" id="PS50887"/>
    </source>
</evidence>
<dbReference type="AlphaFoldDB" id="A0A1G5LCW7"/>
<dbReference type="SUPFAM" id="SSF109604">
    <property type="entry name" value="HD-domain/PDEase-like"/>
    <property type="match status" value="1"/>
</dbReference>
<dbReference type="Gene3D" id="1.10.3210.10">
    <property type="entry name" value="Hypothetical protein af1432"/>
    <property type="match status" value="1"/>
</dbReference>
<dbReference type="SMART" id="SM00062">
    <property type="entry name" value="PBPb"/>
    <property type="match status" value="1"/>
</dbReference>
<dbReference type="CDD" id="cd01949">
    <property type="entry name" value="GGDEF"/>
    <property type="match status" value="1"/>
</dbReference>
<dbReference type="SMART" id="SM00267">
    <property type="entry name" value="GGDEF"/>
    <property type="match status" value="1"/>
</dbReference>